<sequence>MFKWCFPGPVSGDSDSVSWSGANEFAFLTRCCRGCLPKDYTFRDTTSAYSEVPCSVIGWLLYVVKVLSLNYYVRHIIYSLRYVFISD</sequence>
<proteinExistence type="evidence at transcript level"/>
<organism evidence="1">
    <name type="scientific">Macaca fascicularis</name>
    <name type="common">Crab-eating macaque</name>
    <name type="synonym">Cynomolgus monkey</name>
    <dbReference type="NCBI Taxonomy" id="9541"/>
    <lineage>
        <taxon>Eukaryota</taxon>
        <taxon>Metazoa</taxon>
        <taxon>Chordata</taxon>
        <taxon>Craniata</taxon>
        <taxon>Vertebrata</taxon>
        <taxon>Euteleostomi</taxon>
        <taxon>Mammalia</taxon>
        <taxon>Eutheria</taxon>
        <taxon>Euarchontoglires</taxon>
        <taxon>Primates</taxon>
        <taxon>Haplorrhini</taxon>
        <taxon>Catarrhini</taxon>
        <taxon>Cercopithecidae</taxon>
        <taxon>Cercopithecinae</taxon>
        <taxon>Macaca</taxon>
    </lineage>
</organism>
<reference evidence="1" key="2">
    <citation type="submission" date="2002-12" db="EMBL/GenBank/DDBJ databases">
        <authorList>
            <person name="Hashimoto K."/>
            <person name="Osada N."/>
            <person name="Hida M."/>
            <person name="Kusuda J."/>
            <person name="Sugano S."/>
        </authorList>
    </citation>
    <scope>NUCLEOTIDE SEQUENCE</scope>
    <source>
        <tissue evidence="1">Medulla oblongata</tissue>
    </source>
</reference>
<evidence type="ECO:0000313" key="1">
    <source>
        <dbReference type="EMBL" id="BAC41761.1"/>
    </source>
</evidence>
<dbReference type="EMBL" id="AB097536">
    <property type="protein sequence ID" value="BAC41761.1"/>
    <property type="molecule type" value="mRNA"/>
</dbReference>
<dbReference type="AlphaFoldDB" id="Q8HXI2"/>
<reference evidence="1" key="1">
    <citation type="journal article" date="2001" name="Gene">
        <title>Assignment of 118 novel cDNAs of cynomolgus monkey brain to human chromosomes.</title>
        <authorList>
            <person name="Osada N."/>
            <person name="Hida M."/>
            <person name="Kususda J."/>
            <person name="Tanuma R."/>
            <person name="Iseki K."/>
            <person name="Hirata M."/>
            <person name="Suto Y."/>
            <person name="Hirai M."/>
            <person name="Terao K."/>
            <person name="Suzuki Y."/>
            <person name="Sugano S."/>
            <person name="Hashimoto K."/>
        </authorList>
    </citation>
    <scope>NUCLEOTIDE SEQUENCE</scope>
    <source>
        <tissue evidence="1">Medulla oblongata</tissue>
    </source>
</reference>
<name>Q8HXI2_MACFA</name>
<accession>Q8HXI2</accession>
<protein>
    <submittedName>
        <fullName evidence="1">Uncharacterized protein</fullName>
    </submittedName>
</protein>